<proteinExistence type="predicted"/>
<dbReference type="AlphaFoldDB" id="A0A2K1DYH5"/>
<evidence type="ECO:0000313" key="2">
    <source>
        <dbReference type="Proteomes" id="UP000236641"/>
    </source>
</evidence>
<organism evidence="1 2">
    <name type="scientific">Hanstruepera neustonica</name>
    <dbReference type="NCBI Taxonomy" id="1445657"/>
    <lineage>
        <taxon>Bacteria</taxon>
        <taxon>Pseudomonadati</taxon>
        <taxon>Bacteroidota</taxon>
        <taxon>Flavobacteriia</taxon>
        <taxon>Flavobacteriales</taxon>
        <taxon>Flavobacteriaceae</taxon>
        <taxon>Hanstruepera</taxon>
    </lineage>
</organism>
<name>A0A2K1DYH5_9FLAO</name>
<protein>
    <submittedName>
        <fullName evidence="1">Uncharacterized protein</fullName>
    </submittedName>
</protein>
<accession>A0A2K1DYH5</accession>
<gene>
    <name evidence="1" type="ORF">C1T31_08785</name>
</gene>
<dbReference type="Proteomes" id="UP000236641">
    <property type="component" value="Unassembled WGS sequence"/>
</dbReference>
<evidence type="ECO:0000313" key="1">
    <source>
        <dbReference type="EMBL" id="PNQ73076.1"/>
    </source>
</evidence>
<keyword evidence="2" id="KW-1185">Reference proteome</keyword>
<reference evidence="1 2" key="1">
    <citation type="submission" date="2018-01" db="EMBL/GenBank/DDBJ databases">
        <title>The draft genome of Hanstruepera neustonica JCM19743.</title>
        <authorList>
            <person name="He R.-H."/>
            <person name="Du Z.-J."/>
        </authorList>
    </citation>
    <scope>NUCLEOTIDE SEQUENCE [LARGE SCALE GENOMIC DNA]</scope>
    <source>
        <strain evidence="1 2">JCM19743</strain>
    </source>
</reference>
<comment type="caution">
    <text evidence="1">The sequence shown here is derived from an EMBL/GenBank/DDBJ whole genome shotgun (WGS) entry which is preliminary data.</text>
</comment>
<sequence length="176" mass="19984">MTSQDLALAMTETKSETVLTCKKGPLEYSLFDQPDLNRELFAVAFRAEAQSHSLYNLIVDMRLKDGGHFVSPNATGYFSGKFTMVIDDTDAFEVIGKLIENPLTKEELDLHPFINGPVNWVRENTTYTQQIQLNTENSFEVHGYIQFTIEPACTLEKIPFIIKQNDGVLKFEFFGC</sequence>
<dbReference type="EMBL" id="POWF01000004">
    <property type="protein sequence ID" value="PNQ73076.1"/>
    <property type="molecule type" value="Genomic_DNA"/>
</dbReference>